<proteinExistence type="predicted"/>
<evidence type="ECO:0000313" key="2">
    <source>
        <dbReference type="Proteomes" id="UP001501598"/>
    </source>
</evidence>
<evidence type="ECO:0008006" key="3">
    <source>
        <dbReference type="Google" id="ProtNLM"/>
    </source>
</evidence>
<dbReference type="CDD" id="cd00229">
    <property type="entry name" value="SGNH_hydrolase"/>
    <property type="match status" value="1"/>
</dbReference>
<comment type="caution">
    <text evidence="1">The sequence shown here is derived from an EMBL/GenBank/DDBJ whole genome shotgun (WGS) entry which is preliminary data.</text>
</comment>
<name>A0ABP8RG26_9PSEU</name>
<organism evidence="1 2">
    <name type="scientific">Pseudonocardia xishanensis</name>
    <dbReference type="NCBI Taxonomy" id="630995"/>
    <lineage>
        <taxon>Bacteria</taxon>
        <taxon>Bacillati</taxon>
        <taxon>Actinomycetota</taxon>
        <taxon>Actinomycetes</taxon>
        <taxon>Pseudonocardiales</taxon>
        <taxon>Pseudonocardiaceae</taxon>
        <taxon>Pseudonocardia</taxon>
    </lineage>
</organism>
<gene>
    <name evidence="1" type="ORF">GCM10023175_06940</name>
</gene>
<reference evidence="2" key="1">
    <citation type="journal article" date="2019" name="Int. J. Syst. Evol. Microbiol.">
        <title>The Global Catalogue of Microorganisms (GCM) 10K type strain sequencing project: providing services to taxonomists for standard genome sequencing and annotation.</title>
        <authorList>
            <consortium name="The Broad Institute Genomics Platform"/>
            <consortium name="The Broad Institute Genome Sequencing Center for Infectious Disease"/>
            <person name="Wu L."/>
            <person name="Ma J."/>
        </authorList>
    </citation>
    <scope>NUCLEOTIDE SEQUENCE [LARGE SCALE GENOMIC DNA]</scope>
    <source>
        <strain evidence="2">JCM 17906</strain>
    </source>
</reference>
<dbReference type="RefSeq" id="WP_345412550.1">
    <property type="nucleotide sequence ID" value="NZ_BAABGT010000012.1"/>
</dbReference>
<accession>A0ABP8RG26</accession>
<evidence type="ECO:0000313" key="1">
    <source>
        <dbReference type="EMBL" id="GAA4537842.1"/>
    </source>
</evidence>
<keyword evidence="2" id="KW-1185">Reference proteome</keyword>
<protein>
    <recommendedName>
        <fullName evidence="3">GDSL-like lipase/acylhydrolase family protein</fullName>
    </recommendedName>
</protein>
<dbReference type="Gene3D" id="3.40.50.1110">
    <property type="entry name" value="SGNH hydrolase"/>
    <property type="match status" value="1"/>
</dbReference>
<dbReference type="SUPFAM" id="SSF52266">
    <property type="entry name" value="SGNH hydrolase"/>
    <property type="match status" value="1"/>
</dbReference>
<sequence>MREQSVGRVAAKMLDAEKVLSKAKARLLVSEVREGLSKVADFEPDLVILSSGNVEAFVHPHRVVEKAVGRFGPTAWKGDVGMDPRPYFSTDPEKAREQLRESRIKVAVKNVLVRPFGGYTRMALDEYVRELTTLLDELERTGAAVVLLGPSKVSPYYFPYSDRNLARFERAQREIVATRARVRHISVRDLVPYRTEQQADLAHPDVAGHARLARAVVATVRVEERAGERAPEPATVA</sequence>
<dbReference type="InterPro" id="IPR036514">
    <property type="entry name" value="SGNH_hydro_sf"/>
</dbReference>
<dbReference type="Proteomes" id="UP001501598">
    <property type="component" value="Unassembled WGS sequence"/>
</dbReference>
<dbReference type="EMBL" id="BAABGT010000012">
    <property type="protein sequence ID" value="GAA4537842.1"/>
    <property type="molecule type" value="Genomic_DNA"/>
</dbReference>